<dbReference type="Gene3D" id="3.40.225.10">
    <property type="entry name" value="Class II aldolase/adducin N-terminal domain"/>
    <property type="match status" value="1"/>
</dbReference>
<keyword evidence="5" id="KW-1185">Reference proteome</keyword>
<evidence type="ECO:0000313" key="4">
    <source>
        <dbReference type="EMBL" id="KAK5527616.1"/>
    </source>
</evidence>
<dbReference type="PANTHER" id="PTHR22789:SF0">
    <property type="entry name" value="3-OXO-TETRONATE 4-PHOSPHATE DECARBOXYLASE-RELATED"/>
    <property type="match status" value="1"/>
</dbReference>
<gene>
    <name evidence="4" type="ORF">LTR25_011031</name>
</gene>
<dbReference type="GO" id="GO:0019323">
    <property type="term" value="P:pentose catabolic process"/>
    <property type="evidence" value="ECO:0007669"/>
    <property type="project" value="TreeGrafter"/>
</dbReference>
<dbReference type="GO" id="GO:0005829">
    <property type="term" value="C:cytosol"/>
    <property type="evidence" value="ECO:0007669"/>
    <property type="project" value="TreeGrafter"/>
</dbReference>
<evidence type="ECO:0000259" key="3">
    <source>
        <dbReference type="Pfam" id="PF00596"/>
    </source>
</evidence>
<dbReference type="GO" id="GO:0046872">
    <property type="term" value="F:metal ion binding"/>
    <property type="evidence" value="ECO:0007669"/>
    <property type="project" value="UniProtKB-KW"/>
</dbReference>
<dbReference type="GO" id="GO:0016832">
    <property type="term" value="F:aldehyde-lyase activity"/>
    <property type="evidence" value="ECO:0007669"/>
    <property type="project" value="TreeGrafter"/>
</dbReference>
<keyword evidence="1" id="KW-0479">Metal-binding</keyword>
<evidence type="ECO:0000256" key="1">
    <source>
        <dbReference type="ARBA" id="ARBA00022723"/>
    </source>
</evidence>
<reference evidence="4 5" key="1">
    <citation type="submission" date="2023-06" db="EMBL/GenBank/DDBJ databases">
        <title>Black Yeasts Isolated from many extreme environments.</title>
        <authorList>
            <person name="Coleine C."/>
            <person name="Stajich J.E."/>
            <person name="Selbmann L."/>
        </authorList>
    </citation>
    <scope>NUCLEOTIDE SEQUENCE [LARGE SCALE GENOMIC DNA]</scope>
    <source>
        <strain evidence="4 5">CCFEE 5887</strain>
    </source>
</reference>
<dbReference type="PANTHER" id="PTHR22789">
    <property type="entry name" value="FUCULOSE PHOSPHATE ALDOLASE"/>
    <property type="match status" value="1"/>
</dbReference>
<keyword evidence="2" id="KW-0456">Lyase</keyword>
<proteinExistence type="predicted"/>
<dbReference type="SUPFAM" id="SSF53639">
    <property type="entry name" value="AraD/HMP-PK domain-like"/>
    <property type="match status" value="1"/>
</dbReference>
<protein>
    <recommendedName>
        <fullName evidence="3">Class II aldolase/adducin N-terminal domain-containing protein</fullName>
    </recommendedName>
</protein>
<feature type="domain" description="Class II aldolase/adducin N-terminal" evidence="3">
    <location>
        <begin position="13"/>
        <end position="139"/>
    </location>
</feature>
<dbReference type="Pfam" id="PF00596">
    <property type="entry name" value="Aldolase_II"/>
    <property type="match status" value="1"/>
</dbReference>
<dbReference type="InterPro" id="IPR050197">
    <property type="entry name" value="Aldolase_class_II_sugar_metab"/>
</dbReference>
<comment type="caution">
    <text evidence="4">The sequence shown here is derived from an EMBL/GenBank/DDBJ whole genome shotgun (WGS) entry which is preliminary data.</text>
</comment>
<name>A0AAV9PTF3_9PEZI</name>
<evidence type="ECO:0000313" key="5">
    <source>
        <dbReference type="Proteomes" id="UP001345827"/>
    </source>
</evidence>
<dbReference type="Proteomes" id="UP001345827">
    <property type="component" value="Unassembled WGS sequence"/>
</dbReference>
<dbReference type="InterPro" id="IPR001303">
    <property type="entry name" value="Aldolase_II/adducin_N"/>
</dbReference>
<organism evidence="4 5">
    <name type="scientific">Vermiconidia calcicola</name>
    <dbReference type="NCBI Taxonomy" id="1690605"/>
    <lineage>
        <taxon>Eukaryota</taxon>
        <taxon>Fungi</taxon>
        <taxon>Dikarya</taxon>
        <taxon>Ascomycota</taxon>
        <taxon>Pezizomycotina</taxon>
        <taxon>Dothideomycetes</taxon>
        <taxon>Dothideomycetidae</taxon>
        <taxon>Mycosphaerellales</taxon>
        <taxon>Extremaceae</taxon>
        <taxon>Vermiconidia</taxon>
    </lineage>
</organism>
<dbReference type="AlphaFoldDB" id="A0AAV9PTF3"/>
<dbReference type="InterPro" id="IPR036409">
    <property type="entry name" value="Aldolase_II/adducin_N_sf"/>
</dbReference>
<dbReference type="EMBL" id="JAXLQG010000040">
    <property type="protein sequence ID" value="KAK5527616.1"/>
    <property type="molecule type" value="Genomic_DNA"/>
</dbReference>
<accession>A0AAV9PTF3</accession>
<evidence type="ECO:0000256" key="2">
    <source>
        <dbReference type="ARBA" id="ARBA00023239"/>
    </source>
</evidence>
<sequence length="196" mass="21022">MSCSIAPANISSPDDLIGLLVSHGEPVEPTSKAGYAERYIHSECYRRYPGVNSVIHSHSEAVMAYSVNGVPLKPIEPNLLVTNTHLGEALAATLGGDQGTKIPNSPMALMRGHGFTIVAERIIDAVVRAVYAQKNAVIQTPALTTNAAHGGNAGTIIYLSKEEIAATEKVMKWSAYRPWGLWAREVEAANLYINLA</sequence>